<dbReference type="RefSeq" id="WP_377911724.1">
    <property type="nucleotide sequence ID" value="NZ_JBHRZT010000008.1"/>
</dbReference>
<proteinExistence type="predicted"/>
<feature type="non-terminal residue" evidence="1">
    <location>
        <position position="76"/>
    </location>
</feature>
<reference evidence="2" key="1">
    <citation type="journal article" date="2019" name="Int. J. Syst. Evol. Microbiol.">
        <title>The Global Catalogue of Microorganisms (GCM) 10K type strain sequencing project: providing services to taxonomists for standard genome sequencing and annotation.</title>
        <authorList>
            <consortium name="The Broad Institute Genomics Platform"/>
            <consortium name="The Broad Institute Genome Sequencing Center for Infectious Disease"/>
            <person name="Wu L."/>
            <person name="Ma J."/>
        </authorList>
    </citation>
    <scope>NUCLEOTIDE SEQUENCE [LARGE SCALE GENOMIC DNA]</scope>
    <source>
        <strain evidence="2">CCUG 61889</strain>
    </source>
</reference>
<sequence length="76" mass="8873">MYAGFNLVLDEEFLHFKQFGNTIYNAQKEKVKEELSRFVLDDGTINVSTYSRLPQFLRVVLLRGQLSFPSVITPFR</sequence>
<evidence type="ECO:0000313" key="2">
    <source>
        <dbReference type="Proteomes" id="UP001595752"/>
    </source>
</evidence>
<accession>A0ABV8AWK0</accession>
<protein>
    <submittedName>
        <fullName evidence="1">Uncharacterized protein</fullName>
    </submittedName>
</protein>
<evidence type="ECO:0000313" key="1">
    <source>
        <dbReference type="EMBL" id="MFC3882333.1"/>
    </source>
</evidence>
<gene>
    <name evidence="1" type="ORF">ACFOU2_01830</name>
</gene>
<comment type="caution">
    <text evidence="1">The sequence shown here is derived from an EMBL/GenBank/DDBJ whole genome shotgun (WGS) entry which is preliminary data.</text>
</comment>
<dbReference type="EMBL" id="JBHRZT010000008">
    <property type="protein sequence ID" value="MFC3882333.1"/>
    <property type="molecule type" value="Genomic_DNA"/>
</dbReference>
<organism evidence="1 2">
    <name type="scientific">Bacillus songklensis</name>
    <dbReference type="NCBI Taxonomy" id="1069116"/>
    <lineage>
        <taxon>Bacteria</taxon>
        <taxon>Bacillati</taxon>
        <taxon>Bacillota</taxon>
        <taxon>Bacilli</taxon>
        <taxon>Bacillales</taxon>
        <taxon>Bacillaceae</taxon>
        <taxon>Bacillus</taxon>
    </lineage>
</organism>
<name>A0ABV8AWK0_9BACI</name>
<keyword evidence="2" id="KW-1185">Reference proteome</keyword>
<dbReference type="Proteomes" id="UP001595752">
    <property type="component" value="Unassembled WGS sequence"/>
</dbReference>